<dbReference type="Proteomes" id="UP000694892">
    <property type="component" value="Chromosome 8L"/>
</dbReference>
<sequence>MPTKRVIAPQLHSNAWGSCYDLLSTICVFKCNIYFSTIQVKSKLPARQHNLSHIYLSSMVLCETSSHGH</sequence>
<proteinExistence type="predicted"/>
<gene>
    <name evidence="1" type="ORF">XELAEV_18039752mg</name>
</gene>
<protein>
    <submittedName>
        <fullName evidence="1">Uncharacterized protein</fullName>
    </submittedName>
</protein>
<organism evidence="1 2">
    <name type="scientific">Xenopus laevis</name>
    <name type="common">African clawed frog</name>
    <dbReference type="NCBI Taxonomy" id="8355"/>
    <lineage>
        <taxon>Eukaryota</taxon>
        <taxon>Metazoa</taxon>
        <taxon>Chordata</taxon>
        <taxon>Craniata</taxon>
        <taxon>Vertebrata</taxon>
        <taxon>Euteleostomi</taxon>
        <taxon>Amphibia</taxon>
        <taxon>Batrachia</taxon>
        <taxon>Anura</taxon>
        <taxon>Pipoidea</taxon>
        <taxon>Pipidae</taxon>
        <taxon>Xenopodinae</taxon>
        <taxon>Xenopus</taxon>
        <taxon>Xenopus</taxon>
    </lineage>
</organism>
<dbReference type="PROSITE" id="PS51257">
    <property type="entry name" value="PROKAR_LIPOPROTEIN"/>
    <property type="match status" value="1"/>
</dbReference>
<dbReference type="EMBL" id="CM004480">
    <property type="protein sequence ID" value="OCT68451.1"/>
    <property type="molecule type" value="Genomic_DNA"/>
</dbReference>
<evidence type="ECO:0000313" key="1">
    <source>
        <dbReference type="EMBL" id="OCT68451.1"/>
    </source>
</evidence>
<evidence type="ECO:0000313" key="2">
    <source>
        <dbReference type="Proteomes" id="UP000694892"/>
    </source>
</evidence>
<reference evidence="2" key="1">
    <citation type="journal article" date="2016" name="Nature">
        <title>Genome evolution in the allotetraploid frog Xenopus laevis.</title>
        <authorList>
            <person name="Session A.M."/>
            <person name="Uno Y."/>
            <person name="Kwon T."/>
            <person name="Chapman J.A."/>
            <person name="Toyoda A."/>
            <person name="Takahashi S."/>
            <person name="Fukui A."/>
            <person name="Hikosaka A."/>
            <person name="Suzuki A."/>
            <person name="Kondo M."/>
            <person name="van Heeringen S.J."/>
            <person name="Quigley I."/>
            <person name="Heinz S."/>
            <person name="Ogino H."/>
            <person name="Ochi H."/>
            <person name="Hellsten U."/>
            <person name="Lyons J.B."/>
            <person name="Simakov O."/>
            <person name="Putnam N."/>
            <person name="Stites J."/>
            <person name="Kuroki Y."/>
            <person name="Tanaka T."/>
            <person name="Michiue T."/>
            <person name="Watanabe M."/>
            <person name="Bogdanovic O."/>
            <person name="Lister R."/>
            <person name="Georgiou G."/>
            <person name="Paranjpe S.S."/>
            <person name="van Kruijsbergen I."/>
            <person name="Shu S."/>
            <person name="Carlson J."/>
            <person name="Kinoshita T."/>
            <person name="Ohta Y."/>
            <person name="Mawaribuchi S."/>
            <person name="Jenkins J."/>
            <person name="Grimwood J."/>
            <person name="Schmutz J."/>
            <person name="Mitros T."/>
            <person name="Mozaffari S.V."/>
            <person name="Suzuki Y."/>
            <person name="Haramoto Y."/>
            <person name="Yamamoto T.S."/>
            <person name="Takagi C."/>
            <person name="Heald R."/>
            <person name="Miller K."/>
            <person name="Haudenschild C."/>
            <person name="Kitzman J."/>
            <person name="Nakayama T."/>
            <person name="Izutsu Y."/>
            <person name="Robert J."/>
            <person name="Fortriede J."/>
            <person name="Burns K."/>
            <person name="Lotay V."/>
            <person name="Karimi K."/>
            <person name="Yasuoka Y."/>
            <person name="Dichmann D.S."/>
            <person name="Flajnik M.F."/>
            <person name="Houston D.W."/>
            <person name="Shendure J."/>
            <person name="DuPasquier L."/>
            <person name="Vize P.D."/>
            <person name="Zorn A.M."/>
            <person name="Ito M."/>
            <person name="Marcotte E.M."/>
            <person name="Wallingford J.B."/>
            <person name="Ito Y."/>
            <person name="Asashima M."/>
            <person name="Ueno N."/>
            <person name="Matsuda Y."/>
            <person name="Veenstra G.J."/>
            <person name="Fujiyama A."/>
            <person name="Harland R.M."/>
            <person name="Taira M."/>
            <person name="Rokhsar D.S."/>
        </authorList>
    </citation>
    <scope>NUCLEOTIDE SEQUENCE [LARGE SCALE GENOMIC DNA]</scope>
    <source>
        <strain evidence="2">J</strain>
    </source>
</reference>
<dbReference type="AlphaFoldDB" id="A0A974C986"/>
<name>A0A974C986_XENLA</name>
<accession>A0A974C986</accession>